<keyword evidence="1" id="KW-0677">Repeat</keyword>
<dbReference type="PANTHER" id="PTHR10039">
    <property type="entry name" value="AMELOGENIN"/>
    <property type="match status" value="1"/>
</dbReference>
<dbReference type="SUPFAM" id="SSF52540">
    <property type="entry name" value="P-loop containing nucleoside triphosphate hydrolases"/>
    <property type="match status" value="2"/>
</dbReference>
<evidence type="ECO:0000259" key="4">
    <source>
        <dbReference type="Pfam" id="PF24883"/>
    </source>
</evidence>
<proteinExistence type="predicted"/>
<evidence type="ECO:0008006" key="7">
    <source>
        <dbReference type="Google" id="ProtNLM"/>
    </source>
</evidence>
<dbReference type="PANTHER" id="PTHR10039:SF17">
    <property type="entry name" value="FUNGAL STAND N-TERMINAL GOODBYE DOMAIN-CONTAINING PROTEIN-RELATED"/>
    <property type="match status" value="1"/>
</dbReference>
<dbReference type="Proteomes" id="UP001172673">
    <property type="component" value="Unassembled WGS sequence"/>
</dbReference>
<keyword evidence="6" id="KW-1185">Reference proteome</keyword>
<dbReference type="InterPro" id="IPR027417">
    <property type="entry name" value="P-loop_NTPase"/>
</dbReference>
<protein>
    <recommendedName>
        <fullName evidence="7">Fungal STAND N-terminal Goodbye domain-containing protein</fullName>
    </recommendedName>
</protein>
<comment type="caution">
    <text evidence="5">The sequence shown here is derived from an EMBL/GenBank/DDBJ whole genome shotgun (WGS) entry which is preliminary data.</text>
</comment>
<dbReference type="Pfam" id="PF24883">
    <property type="entry name" value="NPHP3_N"/>
    <property type="match status" value="1"/>
</dbReference>
<dbReference type="AlphaFoldDB" id="A0AA38WXX1"/>
<feature type="domain" description="Fungal STAND N-terminal Goodbye" evidence="3">
    <location>
        <begin position="42"/>
        <end position="158"/>
    </location>
</feature>
<name>A0AA38WXX1_9EURO</name>
<dbReference type="InterPro" id="IPR056884">
    <property type="entry name" value="NPHP3-like_N"/>
</dbReference>
<dbReference type="Gene3D" id="3.40.50.300">
    <property type="entry name" value="P-loop containing nucleotide triphosphate hydrolases"/>
    <property type="match status" value="1"/>
</dbReference>
<feature type="region of interest" description="Disordered" evidence="2">
    <location>
        <begin position="1"/>
        <end position="34"/>
    </location>
</feature>
<dbReference type="InterPro" id="IPR031350">
    <property type="entry name" value="Goodbye_dom"/>
</dbReference>
<reference evidence="5" key="1">
    <citation type="submission" date="2022-10" db="EMBL/GenBank/DDBJ databases">
        <title>Culturing micro-colonial fungi from biological soil crusts in the Mojave desert and describing Neophaeococcomyces mojavensis, and introducing the new genera and species Taxawa tesnikishii.</title>
        <authorList>
            <person name="Kurbessoian T."/>
            <person name="Stajich J.E."/>
        </authorList>
    </citation>
    <scope>NUCLEOTIDE SEQUENCE</scope>
    <source>
        <strain evidence="5">TK_41</strain>
    </source>
</reference>
<feature type="domain" description="Nephrocystin 3-like N-terminal" evidence="4">
    <location>
        <begin position="310"/>
        <end position="495"/>
    </location>
</feature>
<evidence type="ECO:0000256" key="2">
    <source>
        <dbReference type="SAM" id="MobiDB-lite"/>
    </source>
</evidence>
<organism evidence="5 6">
    <name type="scientific">Cladophialophora chaetospira</name>
    <dbReference type="NCBI Taxonomy" id="386627"/>
    <lineage>
        <taxon>Eukaryota</taxon>
        <taxon>Fungi</taxon>
        <taxon>Dikarya</taxon>
        <taxon>Ascomycota</taxon>
        <taxon>Pezizomycotina</taxon>
        <taxon>Eurotiomycetes</taxon>
        <taxon>Chaetothyriomycetidae</taxon>
        <taxon>Chaetothyriales</taxon>
        <taxon>Herpotrichiellaceae</taxon>
        <taxon>Cladophialophora</taxon>
    </lineage>
</organism>
<dbReference type="EMBL" id="JAPDRK010000023">
    <property type="protein sequence ID" value="KAJ9603191.1"/>
    <property type="molecule type" value="Genomic_DNA"/>
</dbReference>
<evidence type="ECO:0000256" key="1">
    <source>
        <dbReference type="ARBA" id="ARBA00022737"/>
    </source>
</evidence>
<accession>A0AA38WXX1</accession>
<dbReference type="Pfam" id="PF17109">
    <property type="entry name" value="Goodbye"/>
    <property type="match status" value="1"/>
</dbReference>
<evidence type="ECO:0000313" key="6">
    <source>
        <dbReference type="Proteomes" id="UP001172673"/>
    </source>
</evidence>
<sequence length="520" mass="58003">MAQLKNPSLTVKIIDADASPSRSPSTPVPRTPKVVGRLDNKWRELEREWNSKNGEQLGRLDINGKDGLLGRWKRRYDPESSQQSSQHMLATLDKILNGVELVGAFAAQGVSMVFAPAGMCFNAVGFLLDIPKQIKEVYDALQDLFEEVNQFLIRFKIYKRLDDKVGLPDELVDSTTDLLITFIKICGVAGRLLRGGFRNRVRLGFKVLLRDDEMKGHLEAFRILVDHSMMLNGTVMLEEVMNNSEATKQILSVTSEMNAEVKLLVARSNNEKTKQVNKDRLSRICRKLFERPPGDEILIALPQEDMLPDTLDTLQATTEHQQWLEDLATPRSVLVLWGPPGCGKSRMLEAVRAHLEILRDEAGKDQANTYTAFFDFNDTRFKAARGLKGKGAASFISDALRIMAYQVASQSTTYTTDLVVATDSKAAKISKETDIEALWSLLGLSRLSTSATSTLYVLLDGMEEQGAEGQKLLRALLNSEASQAPGSLRIKILMTWTSNPESDPENLVRITNHIATQHDD</sequence>
<evidence type="ECO:0000259" key="3">
    <source>
        <dbReference type="Pfam" id="PF17109"/>
    </source>
</evidence>
<gene>
    <name evidence="5" type="ORF">H2200_012486</name>
</gene>
<evidence type="ECO:0000313" key="5">
    <source>
        <dbReference type="EMBL" id="KAJ9603191.1"/>
    </source>
</evidence>